<evidence type="ECO:0000313" key="1">
    <source>
        <dbReference type="EMBL" id="MDN2483513.1"/>
    </source>
</evidence>
<dbReference type="RefSeq" id="WP_289963584.1">
    <property type="nucleotide sequence ID" value="NZ_JAUEOZ010000002.1"/>
</dbReference>
<evidence type="ECO:0000313" key="2">
    <source>
        <dbReference type="Proteomes" id="UP001169719"/>
    </source>
</evidence>
<dbReference type="EMBL" id="JAUEOZ010000002">
    <property type="protein sequence ID" value="MDN2483513.1"/>
    <property type="molecule type" value="Genomic_DNA"/>
</dbReference>
<proteinExistence type="predicted"/>
<dbReference type="Proteomes" id="UP001169719">
    <property type="component" value="Unassembled WGS sequence"/>
</dbReference>
<accession>A0ABT7Y679</accession>
<reference evidence="1" key="1">
    <citation type="submission" date="2024-05" db="EMBL/GenBank/DDBJ databases">
        <title>Genome Sequences of Four Agar- Degrading Marine Bacteria.</title>
        <authorList>
            <person name="Phillips E.K."/>
            <person name="Shaffer J.C."/>
            <person name="Henson M.W."/>
            <person name="Temperton B."/>
            <person name="Thrash C.J."/>
            <person name="Martin M.O."/>
        </authorList>
    </citation>
    <scope>NUCLEOTIDE SEQUENCE</scope>
    <source>
        <strain evidence="1">EKP203</strain>
    </source>
</reference>
<name>A0ABT7Y679_9VIBR</name>
<gene>
    <name evidence="1" type="ORF">QWJ08_19390</name>
</gene>
<comment type="caution">
    <text evidence="1">The sequence shown here is derived from an EMBL/GenBank/DDBJ whole genome shotgun (WGS) entry which is preliminary data.</text>
</comment>
<keyword evidence="2" id="KW-1185">Reference proteome</keyword>
<organism evidence="1 2">
    <name type="scientific">Vibrio agarivorans</name>
    <dbReference type="NCBI Taxonomy" id="153622"/>
    <lineage>
        <taxon>Bacteria</taxon>
        <taxon>Pseudomonadati</taxon>
        <taxon>Pseudomonadota</taxon>
        <taxon>Gammaproteobacteria</taxon>
        <taxon>Vibrionales</taxon>
        <taxon>Vibrionaceae</taxon>
        <taxon>Vibrio</taxon>
    </lineage>
</organism>
<protein>
    <recommendedName>
        <fullName evidence="3">PpiC domain-containing protein</fullName>
    </recommendedName>
</protein>
<evidence type="ECO:0008006" key="3">
    <source>
        <dbReference type="Google" id="ProtNLM"/>
    </source>
</evidence>
<sequence length="283" mass="33136">MSSQLRKKFNELIKQPMIIFSLVALVTLIVDETLLFDAQSRNVTVSNENLRKYVNVNYGLDNVSMIQSYIDSLDNVDKDALINEYLENEALYYFAINRSLDKDDEELKSVITSKSKNVIEMMVNAEQPLPNDREAEAYFNQHRERYDLGQTYNLMMVNRHDEKAELTEELNSKNHTLRQIVSLSNNHGLDKVYRDINQQNIIEIFGEEIATNISQQEHDIWHGPYQLDNSHHWIKIEENKLQSIEYSDVADKVKVDLYQELVDLAYQTIIEDLISQMRVRKSV</sequence>